<dbReference type="Gene3D" id="1.10.510.10">
    <property type="entry name" value="Transferase(Phosphotransferase) domain 1"/>
    <property type="match status" value="1"/>
</dbReference>
<proteinExistence type="predicted"/>
<dbReference type="Proteomes" id="UP000054771">
    <property type="component" value="Unassembled WGS sequence"/>
</dbReference>
<dbReference type="SUPFAM" id="SSF56112">
    <property type="entry name" value="Protein kinase-like (PK-like)"/>
    <property type="match status" value="1"/>
</dbReference>
<gene>
    <name evidence="1" type="ORF">ASPCAL08525</name>
</gene>
<accession>A0A0U5GQE7</accession>
<dbReference type="OrthoDB" id="4062651at2759"/>
<evidence type="ECO:0000313" key="1">
    <source>
        <dbReference type="EMBL" id="CEN61877.1"/>
    </source>
</evidence>
<protein>
    <recommendedName>
        <fullName evidence="3">Protein kinase domain-containing protein</fullName>
    </recommendedName>
</protein>
<evidence type="ECO:0000313" key="2">
    <source>
        <dbReference type="Proteomes" id="UP000054771"/>
    </source>
</evidence>
<keyword evidence="2" id="KW-1185">Reference proteome</keyword>
<dbReference type="EMBL" id="CDMC01000006">
    <property type="protein sequence ID" value="CEN61877.1"/>
    <property type="molecule type" value="Genomic_DNA"/>
</dbReference>
<dbReference type="AlphaFoldDB" id="A0A0U5GQE7"/>
<dbReference type="InterPro" id="IPR011009">
    <property type="entry name" value="Kinase-like_dom_sf"/>
</dbReference>
<name>A0A0U5GQE7_ASPCI</name>
<organism evidence="1 2">
    <name type="scientific">Aspergillus calidoustus</name>
    <dbReference type="NCBI Taxonomy" id="454130"/>
    <lineage>
        <taxon>Eukaryota</taxon>
        <taxon>Fungi</taxon>
        <taxon>Dikarya</taxon>
        <taxon>Ascomycota</taxon>
        <taxon>Pezizomycotina</taxon>
        <taxon>Eurotiomycetes</taxon>
        <taxon>Eurotiomycetidae</taxon>
        <taxon>Eurotiales</taxon>
        <taxon>Aspergillaceae</taxon>
        <taxon>Aspergillus</taxon>
        <taxon>Aspergillus subgen. Nidulantes</taxon>
    </lineage>
</organism>
<sequence length="104" mass="12009">MNTRRHILQEDLQGLAELHALSILHNENVFQERLIDLVGTFAPENASQPLETWGHLDPDLRDLIGGMTRLDPRQRITAKEALHHRWIVRSYTTYLSAVSERQVS</sequence>
<reference evidence="2" key="1">
    <citation type="journal article" date="2016" name="Genome Announc.">
        <title>Draft genome sequences of fungus Aspergillus calidoustus.</title>
        <authorList>
            <person name="Horn F."/>
            <person name="Linde J."/>
            <person name="Mattern D.J."/>
            <person name="Walther G."/>
            <person name="Guthke R."/>
            <person name="Scherlach K."/>
            <person name="Martin K."/>
            <person name="Brakhage A.A."/>
            <person name="Petzke L."/>
            <person name="Valiante V."/>
        </authorList>
    </citation>
    <scope>NUCLEOTIDE SEQUENCE [LARGE SCALE GENOMIC DNA]</scope>
    <source>
        <strain evidence="2">SF006504</strain>
    </source>
</reference>
<evidence type="ECO:0008006" key="3">
    <source>
        <dbReference type="Google" id="ProtNLM"/>
    </source>
</evidence>